<sequence>MRHLAVMDRTASSLAARAHSVLPAVSTGLLYFVAAISALTWSHGQDGIATVWPSSGILLAALLLSPWQRAGWHIGAASIASLVANLLQGNSLWTATGFTVANMMESFLAAWLLRRRSSEWISFSDPARLAEYCIAASLAAVSAATIATAFAPTPSLVFWFSWLSTDLLGILLVTPLILVVAAATMKQRIRSRARTKTEVFGIFAMVVLVCFLTFTQSTYPLLFLPMLAILVAVSRLGLLGAAGGVVIAAAVSSVAISYGSGPVMLIDASAQFKSLFVQFYLLALFAAALPMSALLAARRRLLGQLSETVRLLQLAETAANVGHWRLDIGSGVVTWSPEVFKIHGLNAETPRSLTRAIDAYHPDDRKLVTEKLDHAIQHQCGFEFTARIIRPSGEIRHVLSRGEFEKGQLHGSAGMFGIIQDITSQFIYERDLLAASALARQAANDAKLMAETDQLTGIANRRRISAELEMEIANSTKHGRPLAVAIFDIDHFKQINDRFGHHVGDEVLKRVSKDADRELRSGDMLGRFGGEEFVILFPGAGSHIALKVAERVRRIIEAGGVNPSVTVSIGVAEFAQGETAETILRRADEALYAAKADGRNMLRLAS</sequence>
<evidence type="ECO:0000256" key="6">
    <source>
        <dbReference type="ARBA" id="ARBA00023136"/>
    </source>
</evidence>
<dbReference type="PROSITE" id="PS50112">
    <property type="entry name" value="PAS"/>
    <property type="match status" value="1"/>
</dbReference>
<dbReference type="InterPro" id="IPR043128">
    <property type="entry name" value="Rev_trsase/Diguanyl_cyclase"/>
</dbReference>
<dbReference type="InterPro" id="IPR007895">
    <property type="entry name" value="MASE1"/>
</dbReference>
<evidence type="ECO:0000256" key="2">
    <source>
        <dbReference type="ARBA" id="ARBA00012528"/>
    </source>
</evidence>
<feature type="domain" description="GGDEF" evidence="10">
    <location>
        <begin position="480"/>
        <end position="606"/>
    </location>
</feature>
<keyword evidence="5 8" id="KW-1133">Transmembrane helix</keyword>
<dbReference type="Proteomes" id="UP000258016">
    <property type="component" value="Chromosome"/>
</dbReference>
<dbReference type="Pfam" id="PF05231">
    <property type="entry name" value="MASE1"/>
    <property type="match status" value="1"/>
</dbReference>
<gene>
    <name evidence="11" type="ORF">B5J99_01250</name>
</gene>
<dbReference type="PROSITE" id="PS50887">
    <property type="entry name" value="GGDEF"/>
    <property type="match status" value="1"/>
</dbReference>
<dbReference type="CDD" id="cd00130">
    <property type="entry name" value="PAS"/>
    <property type="match status" value="1"/>
</dbReference>
<keyword evidence="12" id="KW-1185">Reference proteome</keyword>
<dbReference type="EC" id="2.7.7.65" evidence="2"/>
<evidence type="ECO:0000256" key="3">
    <source>
        <dbReference type="ARBA" id="ARBA00022475"/>
    </source>
</evidence>
<dbReference type="Gene3D" id="3.30.450.20">
    <property type="entry name" value="PAS domain"/>
    <property type="match status" value="1"/>
</dbReference>
<evidence type="ECO:0000256" key="1">
    <source>
        <dbReference type="ARBA" id="ARBA00004651"/>
    </source>
</evidence>
<reference evidence="11 12" key="1">
    <citation type="submission" date="2017-03" db="EMBL/GenBank/DDBJ databases">
        <title>Complete genome sequence of Blastomonas fulva degrading microcsystin LR.</title>
        <authorList>
            <person name="Lee H.-g."/>
            <person name="Jin L."/>
            <person name="oh H.-M."/>
        </authorList>
    </citation>
    <scope>NUCLEOTIDE SEQUENCE [LARGE SCALE GENOMIC DNA]</scope>
    <source>
        <strain evidence="11 12">T2</strain>
    </source>
</reference>
<evidence type="ECO:0000256" key="4">
    <source>
        <dbReference type="ARBA" id="ARBA00022692"/>
    </source>
</evidence>
<evidence type="ECO:0000256" key="5">
    <source>
        <dbReference type="ARBA" id="ARBA00022989"/>
    </source>
</evidence>
<feature type="domain" description="PAS" evidence="9">
    <location>
        <begin position="307"/>
        <end position="379"/>
    </location>
</feature>
<keyword evidence="6 8" id="KW-0472">Membrane</keyword>
<keyword evidence="4 8" id="KW-0812">Transmembrane</keyword>
<evidence type="ECO:0000256" key="8">
    <source>
        <dbReference type="SAM" id="Phobius"/>
    </source>
</evidence>
<feature type="transmembrane region" description="Helical" evidence="8">
    <location>
        <begin position="167"/>
        <end position="185"/>
    </location>
</feature>
<proteinExistence type="predicted"/>
<dbReference type="PANTHER" id="PTHR45138:SF9">
    <property type="entry name" value="DIGUANYLATE CYCLASE DGCM-RELATED"/>
    <property type="match status" value="1"/>
</dbReference>
<dbReference type="InterPro" id="IPR013655">
    <property type="entry name" value="PAS_fold_3"/>
</dbReference>
<dbReference type="InterPro" id="IPR000160">
    <property type="entry name" value="GGDEF_dom"/>
</dbReference>
<dbReference type="SUPFAM" id="SSF55785">
    <property type="entry name" value="PYP-like sensor domain (PAS domain)"/>
    <property type="match status" value="1"/>
</dbReference>
<dbReference type="NCBIfam" id="TIGR00254">
    <property type="entry name" value="GGDEF"/>
    <property type="match status" value="1"/>
</dbReference>
<dbReference type="SMART" id="SM00267">
    <property type="entry name" value="GGDEF"/>
    <property type="match status" value="1"/>
</dbReference>
<comment type="catalytic activity">
    <reaction evidence="7">
        <text>2 GTP = 3',3'-c-di-GMP + 2 diphosphate</text>
        <dbReference type="Rhea" id="RHEA:24898"/>
        <dbReference type="ChEBI" id="CHEBI:33019"/>
        <dbReference type="ChEBI" id="CHEBI:37565"/>
        <dbReference type="ChEBI" id="CHEBI:58805"/>
        <dbReference type="EC" id="2.7.7.65"/>
    </reaction>
</comment>
<dbReference type="PANTHER" id="PTHR45138">
    <property type="entry name" value="REGULATORY COMPONENTS OF SENSORY TRANSDUCTION SYSTEM"/>
    <property type="match status" value="1"/>
</dbReference>
<evidence type="ECO:0000259" key="10">
    <source>
        <dbReference type="PROSITE" id="PS50887"/>
    </source>
</evidence>
<dbReference type="EMBL" id="CP020083">
    <property type="protein sequence ID" value="ASR50267.1"/>
    <property type="molecule type" value="Genomic_DNA"/>
</dbReference>
<protein>
    <recommendedName>
        <fullName evidence="2">diguanylate cyclase</fullName>
        <ecNumber evidence="2">2.7.7.65</ecNumber>
    </recommendedName>
</protein>
<comment type="subcellular location">
    <subcellularLocation>
        <location evidence="1">Cell membrane</location>
        <topology evidence="1">Multi-pass membrane protein</topology>
    </subcellularLocation>
</comment>
<name>A0ABM6M338_9SPHN</name>
<evidence type="ECO:0000313" key="11">
    <source>
        <dbReference type="EMBL" id="ASR50267.1"/>
    </source>
</evidence>
<dbReference type="Pfam" id="PF00990">
    <property type="entry name" value="GGDEF"/>
    <property type="match status" value="1"/>
</dbReference>
<dbReference type="InterPro" id="IPR029787">
    <property type="entry name" value="Nucleotide_cyclase"/>
</dbReference>
<evidence type="ECO:0000256" key="7">
    <source>
        <dbReference type="ARBA" id="ARBA00034247"/>
    </source>
</evidence>
<dbReference type="Gene3D" id="3.30.70.270">
    <property type="match status" value="1"/>
</dbReference>
<feature type="transmembrane region" description="Helical" evidence="8">
    <location>
        <begin position="197"/>
        <end position="215"/>
    </location>
</feature>
<dbReference type="SUPFAM" id="SSF55073">
    <property type="entry name" value="Nucleotide cyclase"/>
    <property type="match status" value="1"/>
</dbReference>
<dbReference type="Gene3D" id="2.10.70.100">
    <property type="match status" value="1"/>
</dbReference>
<feature type="transmembrane region" description="Helical" evidence="8">
    <location>
        <begin position="93"/>
        <end position="113"/>
    </location>
</feature>
<evidence type="ECO:0000313" key="12">
    <source>
        <dbReference type="Proteomes" id="UP000258016"/>
    </source>
</evidence>
<feature type="transmembrane region" description="Helical" evidence="8">
    <location>
        <begin position="21"/>
        <end position="41"/>
    </location>
</feature>
<evidence type="ECO:0000259" key="9">
    <source>
        <dbReference type="PROSITE" id="PS50112"/>
    </source>
</evidence>
<dbReference type="Pfam" id="PF08447">
    <property type="entry name" value="PAS_3"/>
    <property type="match status" value="1"/>
</dbReference>
<feature type="transmembrane region" description="Helical" evidence="8">
    <location>
        <begin position="134"/>
        <end position="161"/>
    </location>
</feature>
<dbReference type="InterPro" id="IPR000014">
    <property type="entry name" value="PAS"/>
</dbReference>
<dbReference type="InterPro" id="IPR035965">
    <property type="entry name" value="PAS-like_dom_sf"/>
</dbReference>
<dbReference type="CDD" id="cd01949">
    <property type="entry name" value="GGDEF"/>
    <property type="match status" value="1"/>
</dbReference>
<keyword evidence="3" id="KW-1003">Cell membrane</keyword>
<dbReference type="InterPro" id="IPR050469">
    <property type="entry name" value="Diguanylate_Cyclase"/>
</dbReference>
<accession>A0ABM6M338</accession>
<feature type="transmembrane region" description="Helical" evidence="8">
    <location>
        <begin position="277"/>
        <end position="297"/>
    </location>
</feature>
<organism evidence="11 12">
    <name type="scientific">Blastomonas fulva</name>
    <dbReference type="NCBI Taxonomy" id="1550728"/>
    <lineage>
        <taxon>Bacteria</taxon>
        <taxon>Pseudomonadati</taxon>
        <taxon>Pseudomonadota</taxon>
        <taxon>Alphaproteobacteria</taxon>
        <taxon>Sphingomonadales</taxon>
        <taxon>Sphingomonadaceae</taxon>
        <taxon>Blastomonas</taxon>
    </lineage>
</organism>